<keyword evidence="1" id="KW-0346">Stress response</keyword>
<comment type="caution">
    <text evidence="1">The sequence shown here is derived from an EMBL/GenBank/DDBJ whole genome shotgun (WGS) entry which is preliminary data.</text>
</comment>
<organism evidence="1 2">
    <name type="scientific">Colletotrichum truncatum</name>
    <name type="common">Anthracnose fungus</name>
    <name type="synonym">Colletotrichum capsici</name>
    <dbReference type="NCBI Taxonomy" id="5467"/>
    <lineage>
        <taxon>Eukaryota</taxon>
        <taxon>Fungi</taxon>
        <taxon>Dikarya</taxon>
        <taxon>Ascomycota</taxon>
        <taxon>Pezizomycotina</taxon>
        <taxon>Sordariomycetes</taxon>
        <taxon>Hypocreomycetidae</taxon>
        <taxon>Glomerellales</taxon>
        <taxon>Glomerellaceae</taxon>
        <taxon>Colletotrichum</taxon>
        <taxon>Colletotrichum truncatum species complex</taxon>
    </lineage>
</organism>
<protein>
    <submittedName>
        <fullName evidence="1">Heat shock protein</fullName>
    </submittedName>
</protein>
<proteinExistence type="predicted"/>
<name>A0ACC3YWS5_COLTU</name>
<evidence type="ECO:0000313" key="1">
    <source>
        <dbReference type="EMBL" id="KAL0936388.1"/>
    </source>
</evidence>
<evidence type="ECO:0000313" key="2">
    <source>
        <dbReference type="Proteomes" id="UP000805649"/>
    </source>
</evidence>
<keyword evidence="2" id="KW-1185">Reference proteome</keyword>
<gene>
    <name evidence="1" type="ORF">CTRU02_208603</name>
</gene>
<accession>A0ACC3YWS5</accession>
<dbReference type="EMBL" id="VUJX02000005">
    <property type="protein sequence ID" value="KAL0936388.1"/>
    <property type="molecule type" value="Genomic_DNA"/>
</dbReference>
<dbReference type="Proteomes" id="UP000805649">
    <property type="component" value="Unassembled WGS sequence"/>
</dbReference>
<reference evidence="1 2" key="1">
    <citation type="journal article" date="2020" name="Phytopathology">
        <title>Genome Sequence Resources of Colletotrichum truncatum, C. plurivorum, C. musicola, and C. sojae: Four Species Pathogenic to Soybean (Glycine max).</title>
        <authorList>
            <person name="Rogerio F."/>
            <person name="Boufleur T.R."/>
            <person name="Ciampi-Guillardi M."/>
            <person name="Sukno S.A."/>
            <person name="Thon M.R."/>
            <person name="Massola Junior N.S."/>
            <person name="Baroncelli R."/>
        </authorList>
    </citation>
    <scope>NUCLEOTIDE SEQUENCE [LARGE SCALE GENOMIC DNA]</scope>
    <source>
        <strain evidence="1 2">CMES1059</strain>
    </source>
</reference>
<sequence>MSRWLPHRGNPRLDFLSTLALLICVLHSARAECTDSPADLVYGINIGPSVSSVGLVGRGIIRVPTENQNWIYFPQQTYHSHGINHTQTIEVPEFFLSGQEPTLQNALFNTSHMICHKDEPEYFIQRVVHNPSSYRSSNDDFLSNDTLKTLFRQMQDIAEGWFGEAADMAIVSTPYNWREDSSLETIRAAGRAVGLRIPRFTSAPSSATIGHGLDGVLWDDEYLLIFDLGRNNFEITVLQTEDGVIDVFSSSRDSVLGREIGAFHQRRVGERIRAREELHQETIHHIESVLAAANITKETISHVVLSGEHTRHPLVKSLLDGFFNTNPAPVHYHVLDERDEAVTLGVALQAWLLALPDCAEAQYIEIMPRAISIAGVGGQQIEIVPKYNIIPYRGTLNLTTATDNQTFASIPVALGGFKISERNDHLTTLKLEGISPARCGEPTITLEVTVDRNNSQDFILKVEATLLNADGTAMLKDSVFIGDWWRFEEPALTQVLEEEIAVAEFFNDTCPNEPSCNSEFDAAVAVKLFDDLDEFSMTLRAKEEKAAGRYARALCFYEKSLPYFPIGHPELLKEIKTLGKQVKTETDYSIISRDYLTYFRHPYSIFYTCEFEL</sequence>